<evidence type="ECO:0000256" key="1">
    <source>
        <dbReference type="SAM" id="Phobius"/>
    </source>
</evidence>
<keyword evidence="1" id="KW-1133">Transmembrane helix</keyword>
<dbReference type="Proteomes" id="UP000580250">
    <property type="component" value="Unassembled WGS sequence"/>
</dbReference>
<protein>
    <submittedName>
        <fullName evidence="2">Uncharacterized protein</fullName>
    </submittedName>
</protein>
<feature type="transmembrane region" description="Helical" evidence="1">
    <location>
        <begin position="51"/>
        <end position="76"/>
    </location>
</feature>
<comment type="caution">
    <text evidence="2">The sequence shown here is derived from an EMBL/GenBank/DDBJ whole genome shotgun (WGS) entry which is preliminary data.</text>
</comment>
<keyword evidence="1" id="KW-0472">Membrane</keyword>
<organism evidence="2 3">
    <name type="scientific">Meloidogyne enterolobii</name>
    <name type="common">Root-knot nematode worm</name>
    <name type="synonym">Meloidogyne mayaguensis</name>
    <dbReference type="NCBI Taxonomy" id="390850"/>
    <lineage>
        <taxon>Eukaryota</taxon>
        <taxon>Metazoa</taxon>
        <taxon>Ecdysozoa</taxon>
        <taxon>Nematoda</taxon>
        <taxon>Chromadorea</taxon>
        <taxon>Rhabditida</taxon>
        <taxon>Tylenchina</taxon>
        <taxon>Tylenchomorpha</taxon>
        <taxon>Tylenchoidea</taxon>
        <taxon>Meloidogynidae</taxon>
        <taxon>Meloidogyninae</taxon>
        <taxon>Meloidogyne</taxon>
    </lineage>
</organism>
<dbReference type="EMBL" id="CAJEWN010000004">
    <property type="protein sequence ID" value="CAD2125939.1"/>
    <property type="molecule type" value="Genomic_DNA"/>
</dbReference>
<proteinExistence type="predicted"/>
<name>A0A6V7TP94_MELEN</name>
<dbReference type="AlphaFoldDB" id="A0A6V7TP94"/>
<accession>A0A6V7TP94</accession>
<keyword evidence="1" id="KW-0812">Transmembrane</keyword>
<sequence length="125" mass="14418">MMQIVDVDTQKERIKILIICLVSLIPCPWYIGMFKLNITVASSFQPNNFIYIFTNIIFNLSLNIIQCCEEICLFFISKDFRKLIKKQFNIKNQENSSSSSSTNIVVVGTPIKVEQNPQMYGQINN</sequence>
<evidence type="ECO:0000313" key="2">
    <source>
        <dbReference type="EMBL" id="CAD2125939.1"/>
    </source>
</evidence>
<evidence type="ECO:0000313" key="3">
    <source>
        <dbReference type="Proteomes" id="UP000580250"/>
    </source>
</evidence>
<gene>
    <name evidence="2" type="ORF">MENT_LOCUS1337</name>
</gene>
<reference evidence="2 3" key="1">
    <citation type="submission" date="2020-08" db="EMBL/GenBank/DDBJ databases">
        <authorList>
            <person name="Koutsovoulos G."/>
            <person name="Danchin GJ E."/>
        </authorList>
    </citation>
    <scope>NUCLEOTIDE SEQUENCE [LARGE SCALE GENOMIC DNA]</scope>
</reference>
<feature type="transmembrane region" description="Helical" evidence="1">
    <location>
        <begin position="12"/>
        <end position="31"/>
    </location>
</feature>